<evidence type="ECO:0000313" key="5">
    <source>
        <dbReference type="Proteomes" id="UP000076577"/>
    </source>
</evidence>
<dbReference type="EMBL" id="LMCB01000017">
    <property type="protein sequence ID" value="KZL18909.1"/>
    <property type="molecule type" value="Genomic_DNA"/>
</dbReference>
<dbReference type="CDD" id="cd09993">
    <property type="entry name" value="HDAC_classIV"/>
    <property type="match status" value="1"/>
</dbReference>
<feature type="domain" description="Histone deacetylase" evidence="3">
    <location>
        <begin position="21"/>
        <end position="283"/>
    </location>
</feature>
<organism evidence="4 5">
    <name type="scientific">Pseudovibrio axinellae</name>
    <dbReference type="NCBI Taxonomy" id="989403"/>
    <lineage>
        <taxon>Bacteria</taxon>
        <taxon>Pseudomonadati</taxon>
        <taxon>Pseudomonadota</taxon>
        <taxon>Alphaproteobacteria</taxon>
        <taxon>Hyphomicrobiales</taxon>
        <taxon>Stappiaceae</taxon>
        <taxon>Pseudovibrio</taxon>
    </lineage>
</organism>
<dbReference type="PANTHER" id="PTHR10625:SF19">
    <property type="entry name" value="HISTONE DEACETYLASE 12"/>
    <property type="match status" value="1"/>
</dbReference>
<evidence type="ECO:0000256" key="1">
    <source>
        <dbReference type="ARBA" id="ARBA00005947"/>
    </source>
</evidence>
<dbReference type="PATRIC" id="fig|989403.3.peg.2585"/>
<keyword evidence="5" id="KW-1185">Reference proteome</keyword>
<dbReference type="PRINTS" id="PR01270">
    <property type="entry name" value="HDASUPER"/>
</dbReference>
<dbReference type="GO" id="GO:0004407">
    <property type="term" value="F:histone deacetylase activity"/>
    <property type="evidence" value="ECO:0007669"/>
    <property type="project" value="InterPro"/>
</dbReference>
<reference evidence="4 5" key="1">
    <citation type="journal article" date="2016" name="Front. Microbiol.">
        <title>Comparative Genomic Analysis Reveals a Diverse Repertoire of Genes Involved in Prokaryote-Eukaryote Interactions within the Pseudovibrio Genus.</title>
        <authorList>
            <person name="Romano S."/>
            <person name="Fernandez-Guerra A."/>
            <person name="Reen F.J."/>
            <person name="Glockner F.O."/>
            <person name="Crowley S.P."/>
            <person name="O'Sullivan O."/>
            <person name="Cotter P.D."/>
            <person name="Adams C."/>
            <person name="Dobson A.D."/>
            <person name="O'Gara F."/>
        </authorList>
    </citation>
    <scope>NUCLEOTIDE SEQUENCE [LARGE SCALE GENOMIC DNA]</scope>
    <source>
        <strain evidence="4 5">Ad2</strain>
    </source>
</reference>
<dbReference type="InterPro" id="IPR023696">
    <property type="entry name" value="Ureohydrolase_dom_sf"/>
</dbReference>
<dbReference type="SUPFAM" id="SSF52768">
    <property type="entry name" value="Arginase/deacetylase"/>
    <property type="match status" value="1"/>
</dbReference>
<dbReference type="Gene3D" id="3.40.800.20">
    <property type="entry name" value="Histone deacetylase domain"/>
    <property type="match status" value="1"/>
</dbReference>
<gene>
    <name evidence="4" type="primary">acuC</name>
    <name evidence="4" type="ORF">PsAD2_02425</name>
</gene>
<dbReference type="AlphaFoldDB" id="A0A165YK23"/>
<dbReference type="GO" id="GO:0016787">
    <property type="term" value="F:hydrolase activity"/>
    <property type="evidence" value="ECO:0007669"/>
    <property type="project" value="UniProtKB-KW"/>
</dbReference>
<evidence type="ECO:0000313" key="4">
    <source>
        <dbReference type="EMBL" id="KZL18909.1"/>
    </source>
</evidence>
<dbReference type="InterPro" id="IPR037138">
    <property type="entry name" value="His_deacetylse_dom_sf"/>
</dbReference>
<dbReference type="PANTHER" id="PTHR10625">
    <property type="entry name" value="HISTONE DEACETYLASE HDAC1-RELATED"/>
    <property type="match status" value="1"/>
</dbReference>
<dbReference type="InterPro" id="IPR044150">
    <property type="entry name" value="HDAC_classIV"/>
</dbReference>
<dbReference type="InterPro" id="IPR000286">
    <property type="entry name" value="HDACs"/>
</dbReference>
<sequence length="301" mass="33408">MKLQIVHHPAYTAEIPKHHRFPMMKYAGIARWLKQNDSSGGTYNFHEPEAVSQQALLRVHSRDYTQQVLSCSVPDAVEREIGFPMTESVAYRAQCATGGSLLTAMLALEYGVACNTAGGSHHARTTQGAGFCVFNDVAVAVRAVQAQRMARRVLIIDLDVHQGDGTADIFAHDESVFTFSLHSEKNYPVRKKPSTLDVPLTDGMEDEEYLAILETMLKRVLMSFKADLVFFNAGVDPHRDDRLGRLALSDEGLRKREDLVFRLVRNEGLPLASVLGGGYSHNIGQLVNRHALLFQVAANYL</sequence>
<proteinExistence type="inferred from homology"/>
<comment type="caution">
    <text evidence="4">The sequence shown here is derived from an EMBL/GenBank/DDBJ whole genome shotgun (WGS) entry which is preliminary data.</text>
</comment>
<name>A0A165YK23_9HYPH</name>
<dbReference type="Proteomes" id="UP000076577">
    <property type="component" value="Unassembled WGS sequence"/>
</dbReference>
<dbReference type="InterPro" id="IPR023801">
    <property type="entry name" value="His_deacetylse_dom"/>
</dbReference>
<keyword evidence="2" id="KW-0378">Hydrolase</keyword>
<dbReference type="Pfam" id="PF00850">
    <property type="entry name" value="Hist_deacetyl"/>
    <property type="match status" value="1"/>
</dbReference>
<evidence type="ECO:0000256" key="2">
    <source>
        <dbReference type="ARBA" id="ARBA00022801"/>
    </source>
</evidence>
<dbReference type="GO" id="GO:0040029">
    <property type="term" value="P:epigenetic regulation of gene expression"/>
    <property type="evidence" value="ECO:0007669"/>
    <property type="project" value="TreeGrafter"/>
</dbReference>
<comment type="similarity">
    <text evidence="1">Belongs to the histone deacetylase family.</text>
</comment>
<accession>A0A165YK23</accession>
<dbReference type="STRING" id="989403.SAMN05421798_101616"/>
<protein>
    <submittedName>
        <fullName evidence="4">Acetoin utilization protein AcuC</fullName>
    </submittedName>
</protein>
<evidence type="ECO:0000259" key="3">
    <source>
        <dbReference type="Pfam" id="PF00850"/>
    </source>
</evidence>